<protein>
    <submittedName>
        <fullName evidence="2">Uncharacterized protein</fullName>
    </submittedName>
</protein>
<evidence type="ECO:0000313" key="2">
    <source>
        <dbReference type="EMBL" id="KZT73204.1"/>
    </source>
</evidence>
<keyword evidence="3" id="KW-1185">Reference proteome</keyword>
<dbReference type="AlphaFoldDB" id="A0A165TBX7"/>
<organism evidence="2 3">
    <name type="scientific">Daedalea quercina L-15889</name>
    <dbReference type="NCBI Taxonomy" id="1314783"/>
    <lineage>
        <taxon>Eukaryota</taxon>
        <taxon>Fungi</taxon>
        <taxon>Dikarya</taxon>
        <taxon>Basidiomycota</taxon>
        <taxon>Agaricomycotina</taxon>
        <taxon>Agaricomycetes</taxon>
        <taxon>Polyporales</taxon>
        <taxon>Fomitopsis</taxon>
    </lineage>
</organism>
<dbReference type="Proteomes" id="UP000076727">
    <property type="component" value="Unassembled WGS sequence"/>
</dbReference>
<dbReference type="EMBL" id="KV429037">
    <property type="protein sequence ID" value="KZT73204.1"/>
    <property type="molecule type" value="Genomic_DNA"/>
</dbReference>
<sequence>DPSNDVCPDYTSDDFANMRAAMAAGGMTEERVLEVMRQSWRADHDRRLAAWNAQVQEDLQRAEEANQERREREEEQLAEARKVEEEEQRALEKKKPRLAKVVDGQAPPTQMCQHISEYAREKLAKYAMVELDYFTPKARQQAEAQARNSTLDAITVTQSDVGYTLTQGTAHKPLKGIRRDADLPYTEMLIAWPAFIIEIGNLPTWDKKHVAQYGQFFLHIMGLEDCQDHIGQLAIMRYIEEIRLDWHESIIAKNVSDTAFDISKWRQDR</sequence>
<feature type="region of interest" description="Disordered" evidence="1">
    <location>
        <begin position="59"/>
        <end position="92"/>
    </location>
</feature>
<proteinExistence type="predicted"/>
<evidence type="ECO:0000313" key="3">
    <source>
        <dbReference type="Proteomes" id="UP000076727"/>
    </source>
</evidence>
<evidence type="ECO:0000256" key="1">
    <source>
        <dbReference type="SAM" id="MobiDB-lite"/>
    </source>
</evidence>
<reference evidence="2 3" key="1">
    <citation type="journal article" date="2016" name="Mol. Biol. Evol.">
        <title>Comparative Genomics of Early-Diverging Mushroom-Forming Fungi Provides Insights into the Origins of Lignocellulose Decay Capabilities.</title>
        <authorList>
            <person name="Nagy L.G."/>
            <person name="Riley R."/>
            <person name="Tritt A."/>
            <person name="Adam C."/>
            <person name="Daum C."/>
            <person name="Floudas D."/>
            <person name="Sun H."/>
            <person name="Yadav J.S."/>
            <person name="Pangilinan J."/>
            <person name="Larsson K.H."/>
            <person name="Matsuura K."/>
            <person name="Barry K."/>
            <person name="Labutti K."/>
            <person name="Kuo R."/>
            <person name="Ohm R.A."/>
            <person name="Bhattacharya S.S."/>
            <person name="Shirouzu T."/>
            <person name="Yoshinaga Y."/>
            <person name="Martin F.M."/>
            <person name="Grigoriev I.V."/>
            <person name="Hibbett D.S."/>
        </authorList>
    </citation>
    <scope>NUCLEOTIDE SEQUENCE [LARGE SCALE GENOMIC DNA]</scope>
    <source>
        <strain evidence="2 3">L-15889</strain>
    </source>
</reference>
<gene>
    <name evidence="2" type="ORF">DAEQUDRAFT_641203</name>
</gene>
<dbReference type="STRING" id="1314783.A0A165TBX7"/>
<name>A0A165TBX7_9APHY</name>
<accession>A0A165TBX7</accession>
<feature type="non-terminal residue" evidence="2">
    <location>
        <position position="1"/>
    </location>
</feature>
<feature type="non-terminal residue" evidence="2">
    <location>
        <position position="269"/>
    </location>
</feature>
<dbReference type="OrthoDB" id="2796129at2759"/>